<dbReference type="EMBL" id="JARQWQ010000090">
    <property type="protein sequence ID" value="KAK2552152.1"/>
    <property type="molecule type" value="Genomic_DNA"/>
</dbReference>
<dbReference type="AlphaFoldDB" id="A0AAD9UWD0"/>
<proteinExistence type="predicted"/>
<name>A0AAD9UWD0_ACRCE</name>
<sequence length="216" mass="23772">MDLLKATVGIVLLNSALRGMQTDLNTRHHALYEEAVTLATSVSVAPSMPRIIQRQETVWKEKKDRREDIPDNIGATLEQIGKDAYVNTNYGLKLNFPTSPPTCSSLQVATPKSNSGLTKAWMPTQILELVGSDVSLLEKLHIKILIGKVNPSKQMNETPWVAATDEVCTPLSSPIRNVLATLSLPKLVSINFISFTLALVIFPGGFWEPEQVLSHQ</sequence>
<dbReference type="Proteomes" id="UP001249851">
    <property type="component" value="Unassembled WGS sequence"/>
</dbReference>
<gene>
    <name evidence="1" type="ORF">P5673_026909</name>
</gene>
<protein>
    <submittedName>
        <fullName evidence="1">Uncharacterized protein</fullName>
    </submittedName>
</protein>
<accession>A0AAD9UWD0</accession>
<reference evidence="1" key="1">
    <citation type="journal article" date="2023" name="G3 (Bethesda)">
        <title>Whole genome assembly and annotation of the endangered Caribbean coral Acropora cervicornis.</title>
        <authorList>
            <person name="Selwyn J.D."/>
            <person name="Vollmer S.V."/>
        </authorList>
    </citation>
    <scope>NUCLEOTIDE SEQUENCE</scope>
    <source>
        <strain evidence="1">K2</strain>
    </source>
</reference>
<evidence type="ECO:0000313" key="2">
    <source>
        <dbReference type="Proteomes" id="UP001249851"/>
    </source>
</evidence>
<reference evidence="1" key="2">
    <citation type="journal article" date="2023" name="Science">
        <title>Genomic signatures of disease resistance in endangered staghorn corals.</title>
        <authorList>
            <person name="Vollmer S.V."/>
            <person name="Selwyn J.D."/>
            <person name="Despard B.A."/>
            <person name="Roesel C.L."/>
        </authorList>
    </citation>
    <scope>NUCLEOTIDE SEQUENCE</scope>
    <source>
        <strain evidence="1">K2</strain>
    </source>
</reference>
<organism evidence="1 2">
    <name type="scientific">Acropora cervicornis</name>
    <name type="common">Staghorn coral</name>
    <dbReference type="NCBI Taxonomy" id="6130"/>
    <lineage>
        <taxon>Eukaryota</taxon>
        <taxon>Metazoa</taxon>
        <taxon>Cnidaria</taxon>
        <taxon>Anthozoa</taxon>
        <taxon>Hexacorallia</taxon>
        <taxon>Scleractinia</taxon>
        <taxon>Astrocoeniina</taxon>
        <taxon>Acroporidae</taxon>
        <taxon>Acropora</taxon>
    </lineage>
</organism>
<evidence type="ECO:0000313" key="1">
    <source>
        <dbReference type="EMBL" id="KAK2552152.1"/>
    </source>
</evidence>
<comment type="caution">
    <text evidence="1">The sequence shown here is derived from an EMBL/GenBank/DDBJ whole genome shotgun (WGS) entry which is preliminary data.</text>
</comment>
<keyword evidence="2" id="KW-1185">Reference proteome</keyword>